<name>A0A343TJ70_9EURY</name>
<dbReference type="InterPro" id="IPR001848">
    <property type="entry name" value="Ribosomal_uS10"/>
</dbReference>
<dbReference type="InterPro" id="IPR027486">
    <property type="entry name" value="Ribosomal_uS10_dom"/>
</dbReference>
<keyword evidence="3 4" id="KW-0687">Ribonucleoprotein</keyword>
<dbReference type="OrthoDB" id="333791at2157"/>
<evidence type="ECO:0000313" key="7">
    <source>
        <dbReference type="Proteomes" id="UP000263012"/>
    </source>
</evidence>
<keyword evidence="2 4" id="KW-0689">Ribosomal protein</keyword>
<reference evidence="7" key="1">
    <citation type="submission" date="2017-11" db="EMBL/GenBank/DDBJ databases">
        <title>Phenotypic and genomic properties of facultatively anaerobic sulfur-reducing natronoarchaea from hypersaline soda lakes.</title>
        <authorList>
            <person name="Sorokin D.Y."/>
            <person name="Kublanov I.V."/>
            <person name="Roman P."/>
            <person name="Sinninghe Damste J.S."/>
            <person name="Golyshin P.N."/>
            <person name="Rojo D."/>
            <person name="Ciordia S."/>
            <person name="Mena M.D.C."/>
            <person name="Ferrer M."/>
            <person name="Messina E."/>
            <person name="Smedile F."/>
            <person name="La Spada G."/>
            <person name="La Cono V."/>
            <person name="Yakimov M.M."/>
        </authorList>
    </citation>
    <scope>NUCLEOTIDE SEQUENCE [LARGE SCALE GENOMIC DNA]</scope>
    <source>
        <strain evidence="7">AArc-Sl</strain>
    </source>
</reference>
<proteinExistence type="inferred from homology"/>
<dbReference type="GO" id="GO:0003735">
    <property type="term" value="F:structural constituent of ribosome"/>
    <property type="evidence" value="ECO:0007669"/>
    <property type="project" value="InterPro"/>
</dbReference>
<dbReference type="InterPro" id="IPR036838">
    <property type="entry name" value="Ribosomal_uS10_dom_sf"/>
</dbReference>
<dbReference type="EMBL" id="CP025066">
    <property type="protein sequence ID" value="AUX09142.1"/>
    <property type="molecule type" value="Genomic_DNA"/>
</dbReference>
<dbReference type="HAMAP" id="MF_00508">
    <property type="entry name" value="Ribosomal_uS10"/>
    <property type="match status" value="1"/>
</dbReference>
<comment type="similarity">
    <text evidence="1 4">Belongs to the universal ribosomal protein uS10 family.</text>
</comment>
<dbReference type="RefSeq" id="WP_119817252.1">
    <property type="nucleotide sequence ID" value="NZ_CP025066.1"/>
</dbReference>
<accession>A0A343TJ70</accession>
<dbReference type="GeneID" id="37877866"/>
<evidence type="ECO:0000313" key="6">
    <source>
        <dbReference type="EMBL" id="AUX09142.1"/>
    </source>
</evidence>
<organism evidence="6 7">
    <name type="scientific">Halalkaliarchaeum desulfuricum</name>
    <dbReference type="NCBI Taxonomy" id="2055893"/>
    <lineage>
        <taxon>Archaea</taxon>
        <taxon>Methanobacteriati</taxon>
        <taxon>Methanobacteriota</taxon>
        <taxon>Stenosarchaea group</taxon>
        <taxon>Halobacteria</taxon>
        <taxon>Halobacteriales</taxon>
        <taxon>Haloferacaceae</taxon>
        <taxon>Halalkaliarchaeum</taxon>
    </lineage>
</organism>
<dbReference type="SUPFAM" id="SSF54999">
    <property type="entry name" value="Ribosomal protein S10"/>
    <property type="match status" value="1"/>
</dbReference>
<dbReference type="GO" id="GO:0006412">
    <property type="term" value="P:translation"/>
    <property type="evidence" value="ECO:0007669"/>
    <property type="project" value="UniProtKB-UniRule"/>
</dbReference>
<dbReference type="GO" id="GO:1990904">
    <property type="term" value="C:ribonucleoprotein complex"/>
    <property type="evidence" value="ECO:0007669"/>
    <property type="project" value="UniProtKB-KW"/>
</dbReference>
<dbReference type="Proteomes" id="UP000263012">
    <property type="component" value="Chromosome"/>
</dbReference>
<dbReference type="GO" id="GO:0005840">
    <property type="term" value="C:ribosome"/>
    <property type="evidence" value="ECO:0007669"/>
    <property type="project" value="UniProtKB-KW"/>
</dbReference>
<protein>
    <recommendedName>
        <fullName evidence="4">Small ribosomal subunit protein uS10</fullName>
    </recommendedName>
</protein>
<evidence type="ECO:0000256" key="1">
    <source>
        <dbReference type="ARBA" id="ARBA00007102"/>
    </source>
</evidence>
<evidence type="ECO:0000256" key="3">
    <source>
        <dbReference type="ARBA" id="ARBA00023274"/>
    </source>
</evidence>
<dbReference type="Pfam" id="PF00338">
    <property type="entry name" value="Ribosomal_S10"/>
    <property type="match status" value="1"/>
</dbReference>
<dbReference type="KEGG" id="hdf:AArcSl_1513"/>
<feature type="domain" description="Small ribosomal subunit protein uS10" evidence="5">
    <location>
        <begin position="6"/>
        <end position="98"/>
    </location>
</feature>
<evidence type="ECO:0000256" key="2">
    <source>
        <dbReference type="ARBA" id="ARBA00022980"/>
    </source>
</evidence>
<gene>
    <name evidence="6" type="primary">rps10b</name>
    <name evidence="4" type="synonym">rps10</name>
    <name evidence="6" type="ORF">AArcSl_1513</name>
</gene>
<comment type="function">
    <text evidence="4">Involved in the binding of tRNA to the ribosomes.</text>
</comment>
<evidence type="ECO:0000256" key="4">
    <source>
        <dbReference type="HAMAP-Rule" id="MF_00508"/>
    </source>
</evidence>
<evidence type="ECO:0000259" key="5">
    <source>
        <dbReference type="SMART" id="SM01403"/>
    </source>
</evidence>
<sequence>MTFVTKLTFQSGDRAVLEDTVGEIKGMLERKGVECKGPHSSSPEKLRVPLSRRLDAGETFDPWTYTVYTRRMEIHGAEHIAREVGHMDFPDSLHVEIEVGRKRPLGYRRN</sequence>
<dbReference type="Gene3D" id="3.30.70.600">
    <property type="entry name" value="Ribosomal protein S10 domain"/>
    <property type="match status" value="1"/>
</dbReference>
<dbReference type="GO" id="GO:0000049">
    <property type="term" value="F:tRNA binding"/>
    <property type="evidence" value="ECO:0007669"/>
    <property type="project" value="UniProtKB-UniRule"/>
</dbReference>
<keyword evidence="7" id="KW-1185">Reference proteome</keyword>
<dbReference type="SMART" id="SM01403">
    <property type="entry name" value="Ribosomal_S10"/>
    <property type="match status" value="1"/>
</dbReference>
<dbReference type="AlphaFoldDB" id="A0A343TJ70"/>
<comment type="subunit">
    <text evidence="4">Part of the 30S ribosomal subunit.</text>
</comment>